<evidence type="ECO:0000313" key="2">
    <source>
        <dbReference type="EMBL" id="SEO38604.1"/>
    </source>
</evidence>
<dbReference type="RefSeq" id="WP_089821265.1">
    <property type="nucleotide sequence ID" value="NZ_FODV01000002.1"/>
</dbReference>
<evidence type="ECO:0000256" key="1">
    <source>
        <dbReference type="SAM" id="Phobius"/>
    </source>
</evidence>
<accession>A0A1H8PA41</accession>
<dbReference type="EMBL" id="FODV01000002">
    <property type="protein sequence ID" value="SEO38604.1"/>
    <property type="molecule type" value="Genomic_DNA"/>
</dbReference>
<dbReference type="Proteomes" id="UP000199126">
    <property type="component" value="Unassembled WGS sequence"/>
</dbReference>
<organism evidence="2 3">
    <name type="scientific">Halogranum amylolyticum</name>
    <dbReference type="NCBI Taxonomy" id="660520"/>
    <lineage>
        <taxon>Archaea</taxon>
        <taxon>Methanobacteriati</taxon>
        <taxon>Methanobacteriota</taxon>
        <taxon>Stenosarchaea group</taxon>
        <taxon>Halobacteria</taxon>
        <taxon>Halobacteriales</taxon>
        <taxon>Haloferacaceae</taxon>
    </lineage>
</organism>
<feature type="transmembrane region" description="Helical" evidence="1">
    <location>
        <begin position="55"/>
        <end position="77"/>
    </location>
</feature>
<keyword evidence="1" id="KW-0812">Transmembrane</keyword>
<dbReference type="OrthoDB" id="210904at2157"/>
<protein>
    <recommendedName>
        <fullName evidence="4">Cox cluster protein</fullName>
    </recommendedName>
</protein>
<reference evidence="3" key="1">
    <citation type="submission" date="2016-10" db="EMBL/GenBank/DDBJ databases">
        <authorList>
            <person name="Varghese N."/>
            <person name="Submissions S."/>
        </authorList>
    </citation>
    <scope>NUCLEOTIDE SEQUENCE [LARGE SCALE GENOMIC DNA]</scope>
    <source>
        <strain evidence="3">CGMCC 1.10121</strain>
    </source>
</reference>
<sequence>MPQRGFRGRRFVLGLYLALVSVGGAAGYLTATFVDNLKPPAYLFLVEFPPTQLGFAAYGALTLATVLGVPLLLVVYVSQSIDDPDSVSPKN</sequence>
<evidence type="ECO:0000313" key="3">
    <source>
        <dbReference type="Proteomes" id="UP000199126"/>
    </source>
</evidence>
<evidence type="ECO:0008006" key="4">
    <source>
        <dbReference type="Google" id="ProtNLM"/>
    </source>
</evidence>
<dbReference type="InterPro" id="IPR055942">
    <property type="entry name" value="DUF7520"/>
</dbReference>
<proteinExistence type="predicted"/>
<name>A0A1H8PA41_9EURY</name>
<keyword evidence="1" id="KW-1133">Transmembrane helix</keyword>
<dbReference type="Pfam" id="PF24364">
    <property type="entry name" value="DUF7520"/>
    <property type="match status" value="1"/>
</dbReference>
<keyword evidence="1" id="KW-0472">Membrane</keyword>
<keyword evidence="3" id="KW-1185">Reference proteome</keyword>
<dbReference type="AlphaFoldDB" id="A0A1H8PA41"/>
<gene>
    <name evidence="2" type="ORF">SAMN04487948_102170</name>
</gene>